<feature type="transmembrane region" description="Helical" evidence="1">
    <location>
        <begin position="220"/>
        <end position="238"/>
    </location>
</feature>
<organism evidence="2">
    <name type="scientific">Vibrio sp. HB236076</name>
    <dbReference type="NCBI Taxonomy" id="3232307"/>
    <lineage>
        <taxon>Bacteria</taxon>
        <taxon>Pseudomonadati</taxon>
        <taxon>Pseudomonadota</taxon>
        <taxon>Gammaproteobacteria</taxon>
        <taxon>Vibrionales</taxon>
        <taxon>Vibrionaceae</taxon>
        <taxon>Vibrio</taxon>
    </lineage>
</organism>
<sequence length="241" mass="27649">MTGNVKDTPTAVMVLHRHSLDIGLSMLFISLVIVIEYYSWSYLPTSPIYAMIYSLAAVGSVGVLLLASGKRLKAIERLSLQRFYSLCFPIVLVTLSHFPFELNYNPLKALFNLFPPFLFERLPGVVHTINHWFSYPWLTNMVSVTRYVLTLMSQYLPFYLGGALFVFVCYHLLTAGFRLLHRTAVSATTLQWLFKYGFLLLFSINFASYTDKMVIQSDWLALLLSIAKEWFMIIFPLARGI</sequence>
<dbReference type="AlphaFoldDB" id="A0AB39HH11"/>
<feature type="transmembrane region" description="Helical" evidence="1">
    <location>
        <begin position="20"/>
        <end position="40"/>
    </location>
</feature>
<evidence type="ECO:0000313" key="2">
    <source>
        <dbReference type="EMBL" id="XDK25411.1"/>
    </source>
</evidence>
<reference evidence="2" key="1">
    <citation type="submission" date="2024-07" db="EMBL/GenBank/DDBJ databases">
        <title>Genome Analysis of a Potential Novel Vibrio Species Secreting pH- and Thermo-stable Alginate Lyase and its Application in Producing Alginate Oligosaccharides.</title>
        <authorList>
            <person name="Huang H."/>
            <person name="Bao K."/>
        </authorList>
    </citation>
    <scope>NUCLEOTIDE SEQUENCE</scope>
    <source>
        <strain evidence="2">HB236076</strain>
    </source>
</reference>
<gene>
    <name evidence="2" type="ORF">AB0763_01825</name>
</gene>
<protein>
    <submittedName>
        <fullName evidence="2">Uncharacterized protein</fullName>
    </submittedName>
</protein>
<keyword evidence="1" id="KW-0472">Membrane</keyword>
<keyword evidence="1" id="KW-1133">Transmembrane helix</keyword>
<dbReference type="EMBL" id="CP162601">
    <property type="protein sequence ID" value="XDK25411.1"/>
    <property type="molecule type" value="Genomic_DNA"/>
</dbReference>
<feature type="transmembrane region" description="Helical" evidence="1">
    <location>
        <begin position="158"/>
        <end position="180"/>
    </location>
</feature>
<feature type="transmembrane region" description="Helical" evidence="1">
    <location>
        <begin position="192"/>
        <end position="208"/>
    </location>
</feature>
<feature type="transmembrane region" description="Helical" evidence="1">
    <location>
        <begin position="79"/>
        <end position="100"/>
    </location>
</feature>
<accession>A0AB39HH11</accession>
<evidence type="ECO:0000256" key="1">
    <source>
        <dbReference type="SAM" id="Phobius"/>
    </source>
</evidence>
<proteinExistence type="predicted"/>
<name>A0AB39HH11_9VIBR</name>
<dbReference type="KEGG" id="vih:AB0763_01825"/>
<dbReference type="RefSeq" id="WP_306102124.1">
    <property type="nucleotide sequence ID" value="NZ_CP162601.1"/>
</dbReference>
<feature type="transmembrane region" description="Helical" evidence="1">
    <location>
        <begin position="46"/>
        <end position="67"/>
    </location>
</feature>
<keyword evidence="1" id="KW-0812">Transmembrane</keyword>